<feature type="binding site" evidence="4">
    <location>
        <position position="116"/>
    </location>
    <ligand>
        <name>biotin</name>
        <dbReference type="ChEBI" id="CHEBI:57586"/>
    </ligand>
</feature>
<comment type="caution">
    <text evidence="6">The sequence shown here is derived from an EMBL/GenBank/DDBJ whole genome shotgun (WGS) entry which is preliminary data.</text>
</comment>
<keyword evidence="3 4" id="KW-0092">Biotin</keyword>
<keyword evidence="2 4" id="KW-0238">DNA-binding</keyword>
<dbReference type="InterPro" id="IPR030855">
    <property type="entry name" value="Bifunct_BirA"/>
</dbReference>
<dbReference type="SUPFAM" id="SSF46785">
    <property type="entry name" value="Winged helix' DNA-binding domain"/>
    <property type="match status" value="1"/>
</dbReference>
<dbReference type="Pfam" id="PF08279">
    <property type="entry name" value="HTH_11"/>
    <property type="match status" value="1"/>
</dbReference>
<sequence length="330" mass="37736">MESTRKQLIELLNNIDGHISGQELSDQLGISRTAVWKHMNELKKDGYEIEAVQRKGYKILSSPDKISENTLRWGLDTKWIGHELYHYDQVESTQEIVHQLAKQGKPHGTVVIADEQVKGKGRMSRNWDSPKGKGIWMSVLLRPNLPPVQAPQITLLAATVLARMVAERSSLVPQIKWPNDLLINHKKVSGILTEMQAEQDTIQYIVLGMGMNVNQEDREIPEDIKYKASSLQVESGEHWNIQQTVQHILRLFEETYERFESRGFASVKQEWEHFGYKIGEEVTISTMRKTWQATLIGIEPDGALRARSKDGEEEKLYSAEIHWGEGGYHA</sequence>
<evidence type="ECO:0000259" key="5">
    <source>
        <dbReference type="PROSITE" id="PS51733"/>
    </source>
</evidence>
<dbReference type="NCBIfam" id="TIGR00121">
    <property type="entry name" value="birA_ligase"/>
    <property type="match status" value="1"/>
</dbReference>
<dbReference type="InterPro" id="IPR003142">
    <property type="entry name" value="BPL_C"/>
</dbReference>
<comment type="caution">
    <text evidence="4">Lacks conserved residue(s) required for the propagation of feature annotation.</text>
</comment>
<feature type="DNA-binding region" description="H-T-H motif" evidence="4">
    <location>
        <begin position="21"/>
        <end position="40"/>
    </location>
</feature>
<keyword evidence="4" id="KW-0678">Repressor</keyword>
<dbReference type="SUPFAM" id="SSF55681">
    <property type="entry name" value="Class II aaRS and biotin synthetases"/>
    <property type="match status" value="1"/>
</dbReference>
<dbReference type="InterPro" id="IPR036390">
    <property type="entry name" value="WH_DNA-bd_sf"/>
</dbReference>
<dbReference type="Pfam" id="PF02237">
    <property type="entry name" value="BPL_C"/>
    <property type="match status" value="1"/>
</dbReference>
<dbReference type="GO" id="GO:0009249">
    <property type="term" value="P:protein lipoylation"/>
    <property type="evidence" value="ECO:0007669"/>
    <property type="project" value="UniProtKB-ARBA"/>
</dbReference>
<name>A0A511WS03_9BACI</name>
<reference evidence="6 7" key="1">
    <citation type="submission" date="2019-07" db="EMBL/GenBank/DDBJ databases">
        <title>Whole genome shotgun sequence of Halobacillus faecis NBRC 103569.</title>
        <authorList>
            <person name="Hosoyama A."/>
            <person name="Uohara A."/>
            <person name="Ohji S."/>
            <person name="Ichikawa N."/>
        </authorList>
    </citation>
    <scope>NUCLEOTIDE SEQUENCE [LARGE SCALE GENOMIC DNA]</scope>
    <source>
        <strain evidence="6 7">NBRC 103569</strain>
    </source>
</reference>
<dbReference type="PANTHER" id="PTHR12835">
    <property type="entry name" value="BIOTIN PROTEIN LIGASE"/>
    <property type="match status" value="1"/>
</dbReference>
<gene>
    <name evidence="4 6" type="primary">birA</name>
    <name evidence="6" type="ORF">HFA01_22010</name>
</gene>
<dbReference type="InterPro" id="IPR013196">
    <property type="entry name" value="HTH_11"/>
</dbReference>
<accession>A0A511WS03</accession>
<feature type="domain" description="BPL/LPL catalytic" evidence="5">
    <location>
        <begin position="69"/>
        <end position="260"/>
    </location>
</feature>
<comment type="similarity">
    <text evidence="4">Belongs to the biotin--protein ligase family.</text>
</comment>
<dbReference type="GO" id="GO:0005524">
    <property type="term" value="F:ATP binding"/>
    <property type="evidence" value="ECO:0007669"/>
    <property type="project" value="UniProtKB-UniRule"/>
</dbReference>
<keyword evidence="4" id="KW-0067">ATP-binding</keyword>
<feature type="binding site" evidence="4">
    <location>
        <position position="187"/>
    </location>
    <ligand>
        <name>biotin</name>
        <dbReference type="ChEBI" id="CHEBI:57586"/>
    </ligand>
</feature>
<dbReference type="GO" id="GO:0016740">
    <property type="term" value="F:transferase activity"/>
    <property type="evidence" value="ECO:0007669"/>
    <property type="project" value="UniProtKB-ARBA"/>
</dbReference>
<organism evidence="6 7">
    <name type="scientific">Halobacillus faecis</name>
    <dbReference type="NCBI Taxonomy" id="360184"/>
    <lineage>
        <taxon>Bacteria</taxon>
        <taxon>Bacillati</taxon>
        <taxon>Bacillota</taxon>
        <taxon>Bacilli</taxon>
        <taxon>Bacillales</taxon>
        <taxon>Bacillaceae</taxon>
        <taxon>Halobacillus</taxon>
    </lineage>
</organism>
<dbReference type="GO" id="GO:0006355">
    <property type="term" value="P:regulation of DNA-templated transcription"/>
    <property type="evidence" value="ECO:0007669"/>
    <property type="project" value="UniProtKB-UniRule"/>
</dbReference>
<keyword evidence="4" id="KW-0805">Transcription regulation</keyword>
<dbReference type="GO" id="GO:0003677">
    <property type="term" value="F:DNA binding"/>
    <property type="evidence" value="ECO:0007669"/>
    <property type="project" value="UniProtKB-UniRule"/>
</dbReference>
<dbReference type="InterPro" id="IPR036388">
    <property type="entry name" value="WH-like_DNA-bd_sf"/>
</dbReference>
<keyword evidence="1 4" id="KW-0436">Ligase</keyword>
<dbReference type="EMBL" id="BJYD01000020">
    <property type="protein sequence ID" value="GEN53939.1"/>
    <property type="molecule type" value="Genomic_DNA"/>
</dbReference>
<dbReference type="InterPro" id="IPR004143">
    <property type="entry name" value="BPL_LPL_catalytic"/>
</dbReference>
<dbReference type="InterPro" id="IPR045864">
    <property type="entry name" value="aa-tRNA-synth_II/BPL/LPL"/>
</dbReference>
<dbReference type="RefSeq" id="WP_146816088.1">
    <property type="nucleotide sequence ID" value="NZ_BJYD01000020.1"/>
</dbReference>
<evidence type="ECO:0000256" key="1">
    <source>
        <dbReference type="ARBA" id="ARBA00022598"/>
    </source>
</evidence>
<dbReference type="InterPro" id="IPR011991">
    <property type="entry name" value="ArsR-like_HTH"/>
</dbReference>
<dbReference type="Gene3D" id="1.10.10.10">
    <property type="entry name" value="Winged helix-like DNA-binding domain superfamily/Winged helix DNA-binding domain"/>
    <property type="match status" value="1"/>
</dbReference>
<comment type="catalytic activity">
    <reaction evidence="4">
        <text>biotin + L-lysyl-[protein] + ATP = N(6)-biotinyl-L-lysyl-[protein] + AMP + diphosphate + H(+)</text>
        <dbReference type="Rhea" id="RHEA:11756"/>
        <dbReference type="Rhea" id="RHEA-COMP:9752"/>
        <dbReference type="Rhea" id="RHEA-COMP:10505"/>
        <dbReference type="ChEBI" id="CHEBI:15378"/>
        <dbReference type="ChEBI" id="CHEBI:29969"/>
        <dbReference type="ChEBI" id="CHEBI:30616"/>
        <dbReference type="ChEBI" id="CHEBI:33019"/>
        <dbReference type="ChEBI" id="CHEBI:57586"/>
        <dbReference type="ChEBI" id="CHEBI:83144"/>
        <dbReference type="ChEBI" id="CHEBI:456215"/>
        <dbReference type="EC" id="6.3.4.15"/>
    </reaction>
</comment>
<evidence type="ECO:0000256" key="3">
    <source>
        <dbReference type="ARBA" id="ARBA00023267"/>
    </source>
</evidence>
<keyword evidence="4" id="KW-0547">Nucleotide-binding</keyword>
<protein>
    <recommendedName>
        <fullName evidence="4">Bifunctional ligase/repressor BirA</fullName>
    </recommendedName>
    <alternativeName>
        <fullName evidence="4">Biotin--[acetyl-CoA-carboxylase] ligase</fullName>
        <ecNumber evidence="4">6.3.4.15</ecNumber>
    </alternativeName>
    <alternativeName>
        <fullName evidence="4">Biotin--protein ligase</fullName>
    </alternativeName>
    <alternativeName>
        <fullName evidence="4">Biotin-[acetyl-CoA carboxylase] synthetase</fullName>
    </alternativeName>
</protein>
<dbReference type="PANTHER" id="PTHR12835:SF5">
    <property type="entry name" value="BIOTIN--PROTEIN LIGASE"/>
    <property type="match status" value="1"/>
</dbReference>
<dbReference type="InterPro" id="IPR004408">
    <property type="entry name" value="Biotin_CoA_COase_ligase"/>
</dbReference>
<dbReference type="OrthoDB" id="9807064at2"/>
<dbReference type="Gene3D" id="3.30.930.10">
    <property type="entry name" value="Bira Bifunctional Protein, Domain 2"/>
    <property type="match status" value="1"/>
</dbReference>
<evidence type="ECO:0000313" key="6">
    <source>
        <dbReference type="EMBL" id="GEN53939.1"/>
    </source>
</evidence>
<keyword evidence="4" id="KW-0804">Transcription</keyword>
<evidence type="ECO:0000313" key="7">
    <source>
        <dbReference type="Proteomes" id="UP000321886"/>
    </source>
</evidence>
<dbReference type="AlphaFoldDB" id="A0A511WS03"/>
<dbReference type="GO" id="GO:0004077">
    <property type="term" value="F:biotin--[biotin carboxyl-carrier protein] ligase activity"/>
    <property type="evidence" value="ECO:0007669"/>
    <property type="project" value="UniProtKB-UniRule"/>
</dbReference>
<keyword evidence="7" id="KW-1185">Reference proteome</keyword>
<dbReference type="GO" id="GO:0005737">
    <property type="term" value="C:cytoplasm"/>
    <property type="evidence" value="ECO:0007669"/>
    <property type="project" value="TreeGrafter"/>
</dbReference>
<dbReference type="PROSITE" id="PS51733">
    <property type="entry name" value="BPL_LPL_CATALYTIC"/>
    <property type="match status" value="1"/>
</dbReference>
<proteinExistence type="inferred from homology"/>
<dbReference type="Proteomes" id="UP000321886">
    <property type="component" value="Unassembled WGS sequence"/>
</dbReference>
<evidence type="ECO:0000256" key="2">
    <source>
        <dbReference type="ARBA" id="ARBA00023125"/>
    </source>
</evidence>
<dbReference type="HAMAP" id="MF_00978">
    <property type="entry name" value="Bifunct_BirA"/>
    <property type="match status" value="1"/>
</dbReference>
<dbReference type="CDD" id="cd16442">
    <property type="entry name" value="BPL"/>
    <property type="match status" value="1"/>
</dbReference>
<dbReference type="CDD" id="cd00090">
    <property type="entry name" value="HTH_ARSR"/>
    <property type="match status" value="1"/>
</dbReference>
<evidence type="ECO:0000256" key="4">
    <source>
        <dbReference type="HAMAP-Rule" id="MF_00978"/>
    </source>
</evidence>
<comment type="function">
    <text evidence="4">Acts both as a biotin--[acetyl-CoA-carboxylase] ligase and a repressor.</text>
</comment>
<dbReference type="EC" id="6.3.4.15" evidence="4"/>
<dbReference type="Pfam" id="PF03099">
    <property type="entry name" value="BPL_LplA_LipB"/>
    <property type="match status" value="1"/>
</dbReference>